<keyword evidence="8" id="KW-0812">Transmembrane</keyword>
<evidence type="ECO:0000256" key="1">
    <source>
        <dbReference type="ARBA" id="ARBA00004202"/>
    </source>
</evidence>
<protein>
    <submittedName>
        <fullName evidence="10">Phosphoglycolate phosphatase</fullName>
    </submittedName>
</protein>
<dbReference type="SUPFAM" id="SSF56784">
    <property type="entry name" value="HAD-like"/>
    <property type="match status" value="1"/>
</dbReference>
<dbReference type="InterPro" id="IPR036412">
    <property type="entry name" value="HAD-like_sf"/>
</dbReference>
<evidence type="ECO:0000256" key="2">
    <source>
        <dbReference type="ARBA" id="ARBA00004514"/>
    </source>
</evidence>
<keyword evidence="6" id="KW-1015">Disulfide bond</keyword>
<organism evidence="10 11">
    <name type="scientific">Myotis brandtii</name>
    <name type="common">Brandt's bat</name>
    <dbReference type="NCBI Taxonomy" id="109478"/>
    <lineage>
        <taxon>Eukaryota</taxon>
        <taxon>Metazoa</taxon>
        <taxon>Chordata</taxon>
        <taxon>Craniata</taxon>
        <taxon>Vertebrata</taxon>
        <taxon>Euteleostomi</taxon>
        <taxon>Mammalia</taxon>
        <taxon>Eutheria</taxon>
        <taxon>Laurasiatheria</taxon>
        <taxon>Chiroptera</taxon>
        <taxon>Yangochiroptera</taxon>
        <taxon>Vespertilionidae</taxon>
        <taxon>Myotis</taxon>
    </lineage>
</organism>
<dbReference type="Gene3D" id="3.40.50.1000">
    <property type="entry name" value="HAD superfamily/HAD-like"/>
    <property type="match status" value="2"/>
</dbReference>
<evidence type="ECO:0000256" key="6">
    <source>
        <dbReference type="ARBA" id="ARBA00023157"/>
    </source>
</evidence>
<dbReference type="Pfam" id="PF13242">
    <property type="entry name" value="Hydrolase_like"/>
    <property type="match status" value="1"/>
</dbReference>
<dbReference type="EMBL" id="KE162802">
    <property type="protein sequence ID" value="EPQ09640.1"/>
    <property type="molecule type" value="Genomic_DNA"/>
</dbReference>
<dbReference type="AlphaFoldDB" id="S7N0X9"/>
<dbReference type="Gene3D" id="3.30.390.150">
    <property type="match status" value="1"/>
</dbReference>
<reference evidence="10 11" key="1">
    <citation type="journal article" date="2013" name="Nat. Commun.">
        <title>Genome analysis reveals insights into physiology and longevity of the Brandt's bat Myotis brandtii.</title>
        <authorList>
            <person name="Seim I."/>
            <person name="Fang X."/>
            <person name="Xiong Z."/>
            <person name="Lobanov A.V."/>
            <person name="Huang Z."/>
            <person name="Ma S."/>
            <person name="Feng Y."/>
            <person name="Turanov A.A."/>
            <person name="Zhu Y."/>
            <person name="Lenz T.L."/>
            <person name="Gerashchenko M.V."/>
            <person name="Fan D."/>
            <person name="Hee Yim S."/>
            <person name="Yao X."/>
            <person name="Jordan D."/>
            <person name="Xiong Y."/>
            <person name="Ma Y."/>
            <person name="Lyapunov A.N."/>
            <person name="Chen G."/>
            <person name="Kulakova O.I."/>
            <person name="Sun Y."/>
            <person name="Lee S.G."/>
            <person name="Bronson R.T."/>
            <person name="Moskalev A.A."/>
            <person name="Sunyaev S.R."/>
            <person name="Zhang G."/>
            <person name="Krogh A."/>
            <person name="Wang J."/>
            <person name="Gladyshev V.N."/>
        </authorList>
    </citation>
    <scope>NUCLEOTIDE SEQUENCE [LARGE SCALE GENOMIC DNA]</scope>
</reference>
<dbReference type="InterPro" id="IPR023214">
    <property type="entry name" value="HAD_sf"/>
</dbReference>
<dbReference type="Pfam" id="PF04089">
    <property type="entry name" value="BRICHOS"/>
    <property type="match status" value="1"/>
</dbReference>
<dbReference type="FunFam" id="3.40.50.1000:FF:000163">
    <property type="entry name" value="Pyridoxal phosphate phosphatase"/>
    <property type="match status" value="1"/>
</dbReference>
<evidence type="ECO:0000259" key="9">
    <source>
        <dbReference type="PROSITE" id="PS50869"/>
    </source>
</evidence>
<evidence type="ECO:0000256" key="3">
    <source>
        <dbReference type="ARBA" id="ARBA00022475"/>
    </source>
</evidence>
<name>S7N0X9_MYOBR</name>
<comment type="subcellular location">
    <subcellularLocation>
        <location evidence="1">Cell membrane</location>
        <topology evidence="1">Peripheral membrane protein</topology>
    </subcellularLocation>
    <subcellularLocation>
        <location evidence="2">Cytoplasm</location>
        <location evidence="2">Cytosol</location>
    </subcellularLocation>
</comment>
<dbReference type="GO" id="GO:0005829">
    <property type="term" value="C:cytosol"/>
    <property type="evidence" value="ECO:0007669"/>
    <property type="project" value="UniProtKB-SubCell"/>
</dbReference>
<accession>S7N0X9</accession>
<keyword evidence="8" id="KW-1133">Transmembrane helix</keyword>
<sequence length="402" mass="44497">MADLRPCRHNNGPRRSEEDDARLAGRGQDVPLEPDVRAVVVGFDPHFSYMKLTKAVRYLQQPSCLLVGTNMDNRLPLENGRFIAGTGCLVRAVEMAAERQADIIGKPSRFIFDCVSQEYGINPERTVMVGDRLDTDILLGVSCGLKTILTLTGVSSLRDVKSNQESDCMSKRKMVPDFYVDSIADLLPALQVCPQVKTRPCHGSWRALGLLLLLLALATAGAVTGGIFGFAHSPPKPLLQMLRLTLPSPRVYQFNQTAQVDVAGNVATIRVTPTQSNHSWAVLFDGQSGCVCYRPAEHRACFLHPMEPRDRKTLQLLVNTSKGSNSPSQETHYAQELLAVLGSHEVDPAQVGASVRHFCSKNPIYWARRAEGPRRQRLIYLCIDICFPSNICVSVCFYYLPD</sequence>
<dbReference type="InterPro" id="IPR051772">
    <property type="entry name" value="Gastrokine"/>
</dbReference>
<dbReference type="PROSITE" id="PS50869">
    <property type="entry name" value="BRICHOS"/>
    <property type="match status" value="1"/>
</dbReference>
<proteinExistence type="predicted"/>
<feature type="region of interest" description="Disordered" evidence="7">
    <location>
        <begin position="1"/>
        <end position="28"/>
    </location>
</feature>
<keyword evidence="3" id="KW-1003">Cell membrane</keyword>
<dbReference type="GO" id="GO:0005886">
    <property type="term" value="C:plasma membrane"/>
    <property type="evidence" value="ECO:0007669"/>
    <property type="project" value="UniProtKB-SubCell"/>
</dbReference>
<evidence type="ECO:0000256" key="4">
    <source>
        <dbReference type="ARBA" id="ARBA00022490"/>
    </source>
</evidence>
<evidence type="ECO:0000256" key="8">
    <source>
        <dbReference type="SAM" id="Phobius"/>
    </source>
</evidence>
<keyword evidence="4" id="KW-0963">Cytoplasm</keyword>
<evidence type="ECO:0000256" key="5">
    <source>
        <dbReference type="ARBA" id="ARBA00023136"/>
    </source>
</evidence>
<feature type="compositionally biased region" description="Basic and acidic residues" evidence="7">
    <location>
        <begin position="14"/>
        <end position="23"/>
    </location>
</feature>
<keyword evidence="5 8" id="KW-0472">Membrane</keyword>
<evidence type="ECO:0000313" key="11">
    <source>
        <dbReference type="Proteomes" id="UP000052978"/>
    </source>
</evidence>
<feature type="transmembrane region" description="Helical" evidence="8">
    <location>
        <begin position="207"/>
        <end position="231"/>
    </location>
</feature>
<dbReference type="eggNOG" id="ENOG502RZGP">
    <property type="taxonomic scope" value="Eukaryota"/>
</dbReference>
<feature type="domain" description="BRICHOS" evidence="9">
    <location>
        <begin position="274"/>
        <end position="367"/>
    </location>
</feature>
<evidence type="ECO:0000313" key="10">
    <source>
        <dbReference type="EMBL" id="EPQ09640.1"/>
    </source>
</evidence>
<keyword evidence="11" id="KW-1185">Reference proteome</keyword>
<dbReference type="SMART" id="SM01039">
    <property type="entry name" value="BRICHOS"/>
    <property type="match status" value="1"/>
</dbReference>
<gene>
    <name evidence="10" type="ORF">D623_10005618</name>
</gene>
<dbReference type="InterPro" id="IPR007084">
    <property type="entry name" value="BRICHOS_dom"/>
</dbReference>
<dbReference type="Proteomes" id="UP000052978">
    <property type="component" value="Unassembled WGS sequence"/>
</dbReference>
<evidence type="ECO:0000256" key="7">
    <source>
        <dbReference type="SAM" id="MobiDB-lite"/>
    </source>
</evidence>
<feature type="transmembrane region" description="Helical" evidence="8">
    <location>
        <begin position="378"/>
        <end position="400"/>
    </location>
</feature>
<dbReference type="PANTHER" id="PTHR16483">
    <property type="entry name" value="GASTROKINE 1"/>
    <property type="match status" value="1"/>
</dbReference>
<dbReference type="FunFam" id="3.30.390.150:FF:000002">
    <property type="entry name" value="BRICHOS domain containing 5"/>
    <property type="match status" value="1"/>
</dbReference>